<keyword evidence="1" id="KW-1133">Transmembrane helix</keyword>
<evidence type="ECO:0000313" key="2">
    <source>
        <dbReference type="EMBL" id="MDT0497881.1"/>
    </source>
</evidence>
<organism evidence="2 3">
    <name type="scientific">Banduia mediterranea</name>
    <dbReference type="NCBI Taxonomy" id="3075609"/>
    <lineage>
        <taxon>Bacteria</taxon>
        <taxon>Pseudomonadati</taxon>
        <taxon>Pseudomonadota</taxon>
        <taxon>Gammaproteobacteria</taxon>
        <taxon>Nevskiales</taxon>
        <taxon>Algiphilaceae</taxon>
        <taxon>Banduia</taxon>
    </lineage>
</organism>
<dbReference type="InterPro" id="IPR025187">
    <property type="entry name" value="DUF4112"/>
</dbReference>
<proteinExistence type="predicted"/>
<name>A0ABU2WKR6_9GAMM</name>
<feature type="transmembrane region" description="Helical" evidence="1">
    <location>
        <begin position="43"/>
        <end position="64"/>
    </location>
</feature>
<protein>
    <submittedName>
        <fullName evidence="2">DUF4112 domain-containing protein</fullName>
    </submittedName>
</protein>
<accession>A0ABU2WKR6</accession>
<reference evidence="2 3" key="1">
    <citation type="submission" date="2023-09" db="EMBL/GenBank/DDBJ databases">
        <authorList>
            <person name="Rey-Velasco X."/>
        </authorList>
    </citation>
    <scope>NUCLEOTIDE SEQUENCE [LARGE SCALE GENOMIC DNA]</scope>
    <source>
        <strain evidence="2 3">W345</strain>
    </source>
</reference>
<keyword evidence="3" id="KW-1185">Reference proteome</keyword>
<keyword evidence="1" id="KW-0472">Membrane</keyword>
<dbReference type="RefSeq" id="WP_311365273.1">
    <property type="nucleotide sequence ID" value="NZ_JAVRIC010000014.1"/>
</dbReference>
<feature type="transmembrane region" description="Helical" evidence="1">
    <location>
        <begin position="132"/>
        <end position="157"/>
    </location>
</feature>
<feature type="transmembrane region" description="Helical" evidence="1">
    <location>
        <begin position="76"/>
        <end position="99"/>
    </location>
</feature>
<evidence type="ECO:0000313" key="3">
    <source>
        <dbReference type="Proteomes" id="UP001254608"/>
    </source>
</evidence>
<comment type="caution">
    <text evidence="2">The sequence shown here is derived from an EMBL/GenBank/DDBJ whole genome shotgun (WGS) entry which is preliminary data.</text>
</comment>
<gene>
    <name evidence="2" type="ORF">RM530_10980</name>
</gene>
<dbReference type="PANTHER" id="PTHR35519">
    <property type="entry name" value="MEMBRANE PROTEINS"/>
    <property type="match status" value="1"/>
</dbReference>
<evidence type="ECO:0000256" key="1">
    <source>
        <dbReference type="SAM" id="Phobius"/>
    </source>
</evidence>
<dbReference type="EMBL" id="JAVRIC010000014">
    <property type="protein sequence ID" value="MDT0497881.1"/>
    <property type="molecule type" value="Genomic_DNA"/>
</dbReference>
<sequence length="160" mass="17280">MASRQPSPQELEAARSRVRGLANWLDAAFRIPGTRIRIGLEPIIGLIPMVGDVVGLLLSASIVFEAVRIGAPGAVILRMLLNLALDALIGLIPVLGDLFDFGYKANLRNSRLLEQHLDRQTQTPAATPQRRLINFGGLAVLVSVIVALAVLGFRWLLATV</sequence>
<dbReference type="PANTHER" id="PTHR35519:SF2">
    <property type="entry name" value="PH DOMAIN PROTEIN"/>
    <property type="match status" value="1"/>
</dbReference>
<dbReference type="Proteomes" id="UP001254608">
    <property type="component" value="Unassembled WGS sequence"/>
</dbReference>
<keyword evidence="1" id="KW-0812">Transmembrane</keyword>
<dbReference type="Pfam" id="PF13430">
    <property type="entry name" value="DUF4112"/>
    <property type="match status" value="1"/>
</dbReference>